<keyword evidence="4 8" id="KW-0732">Signal</keyword>
<keyword evidence="6" id="KW-0564">Palmitate</keyword>
<evidence type="ECO:0000313" key="12">
    <source>
        <dbReference type="Proteomes" id="UP000621560"/>
    </source>
</evidence>
<comment type="caution">
    <text evidence="11">The sequence shown here is derived from an EMBL/GenBank/DDBJ whole genome shotgun (WGS) entry which is preliminary data.</text>
</comment>
<dbReference type="InterPro" id="IPR046953">
    <property type="entry name" value="Spore_GerAC-like_C"/>
</dbReference>
<reference evidence="11" key="1">
    <citation type="submission" date="2020-09" db="EMBL/GenBank/DDBJ databases">
        <title>A novel bacterium of genus Paenibacillus, isolated from South China Sea.</title>
        <authorList>
            <person name="Huang H."/>
            <person name="Mo K."/>
            <person name="Hu Y."/>
        </authorList>
    </citation>
    <scope>NUCLEOTIDE SEQUENCE</scope>
    <source>
        <strain evidence="11">IB182496</strain>
    </source>
</reference>
<proteinExistence type="inferred from homology"/>
<evidence type="ECO:0000313" key="11">
    <source>
        <dbReference type="EMBL" id="MBD2847586.1"/>
    </source>
</evidence>
<dbReference type="PROSITE" id="PS51257">
    <property type="entry name" value="PROKAR_LIPOPROTEIN"/>
    <property type="match status" value="1"/>
</dbReference>
<dbReference type="Pfam" id="PF25198">
    <property type="entry name" value="Spore_GerAC_N"/>
    <property type="match status" value="1"/>
</dbReference>
<keyword evidence="5" id="KW-0472">Membrane</keyword>
<keyword evidence="3" id="KW-0309">Germination</keyword>
<dbReference type="Gene3D" id="3.30.300.210">
    <property type="entry name" value="Nutrient germinant receptor protein C, domain 3"/>
    <property type="match status" value="1"/>
</dbReference>
<feature type="chain" id="PRO_5039459584" evidence="8">
    <location>
        <begin position="19"/>
        <end position="392"/>
    </location>
</feature>
<organism evidence="11 12">
    <name type="scientific">Paenibacillus sabuli</name>
    <dbReference type="NCBI Taxonomy" id="2772509"/>
    <lineage>
        <taxon>Bacteria</taxon>
        <taxon>Bacillati</taxon>
        <taxon>Bacillota</taxon>
        <taxon>Bacilli</taxon>
        <taxon>Bacillales</taxon>
        <taxon>Paenibacillaceae</taxon>
        <taxon>Paenibacillus</taxon>
    </lineage>
</organism>
<sequence length="392" mass="44347">MRITCIFLLAMLGMSAMTGCWDNNEPDTFGYVQAVAIDGLGEGRVKVTTHFYNPSSPMGSMEEADASQQGLNIQTSGDTIFEAVRDIPLYFGRKAKWDHMRVILVSEELLRRQNIGEIFDYFSRDHEPRGTVIPIVTQGEAAPYLQIKPFIEQTIGQQFKKMTKNGAEYASKTSKIPLYDLAIQMKSASRVSELPYIQPLGKRAVVAGTAMLRSGKLTTVLGGKDTEGLLMLTNRYKRGSIEFPCTENAVTADQLQRQESFEVQEYKAKVTPYLQEDRVVVKVDIRLRGSVGELRCSSLRALQEVDAYQASIADQIKQRLQTVVGMLQRERLDSLGIGNRIYRRHPALWSKWEDDWERRFAEAEFEIAVHVDVLDTGLNIGFPFGQEEEKER</sequence>
<evidence type="ECO:0000256" key="6">
    <source>
        <dbReference type="ARBA" id="ARBA00023139"/>
    </source>
</evidence>
<keyword evidence="7" id="KW-0449">Lipoprotein</keyword>
<dbReference type="NCBIfam" id="TIGR02887">
    <property type="entry name" value="spore_ger_x_C"/>
    <property type="match status" value="1"/>
</dbReference>
<dbReference type="GO" id="GO:0009847">
    <property type="term" value="P:spore germination"/>
    <property type="evidence" value="ECO:0007669"/>
    <property type="project" value="InterPro"/>
</dbReference>
<dbReference type="InterPro" id="IPR008844">
    <property type="entry name" value="Spore_GerAC-like"/>
</dbReference>
<feature type="signal peptide" evidence="8">
    <location>
        <begin position="1"/>
        <end position="18"/>
    </location>
</feature>
<dbReference type="Proteomes" id="UP000621560">
    <property type="component" value="Unassembled WGS sequence"/>
</dbReference>
<dbReference type="Pfam" id="PF05504">
    <property type="entry name" value="Spore_GerAC"/>
    <property type="match status" value="1"/>
</dbReference>
<keyword evidence="12" id="KW-1185">Reference proteome</keyword>
<dbReference type="AlphaFoldDB" id="A0A927BVH1"/>
<name>A0A927BVH1_9BACL</name>
<evidence type="ECO:0000256" key="3">
    <source>
        <dbReference type="ARBA" id="ARBA00022544"/>
    </source>
</evidence>
<evidence type="ECO:0000256" key="2">
    <source>
        <dbReference type="ARBA" id="ARBA00007886"/>
    </source>
</evidence>
<dbReference type="InterPro" id="IPR057336">
    <property type="entry name" value="GerAC_N"/>
</dbReference>
<feature type="domain" description="Spore germination GerAC-like C-terminal" evidence="9">
    <location>
        <begin position="208"/>
        <end position="377"/>
    </location>
</feature>
<evidence type="ECO:0000256" key="7">
    <source>
        <dbReference type="ARBA" id="ARBA00023288"/>
    </source>
</evidence>
<dbReference type="PANTHER" id="PTHR35789">
    <property type="entry name" value="SPORE GERMINATION PROTEIN B3"/>
    <property type="match status" value="1"/>
</dbReference>
<evidence type="ECO:0000259" key="9">
    <source>
        <dbReference type="Pfam" id="PF05504"/>
    </source>
</evidence>
<gene>
    <name evidence="11" type="ORF">IDH44_20545</name>
</gene>
<evidence type="ECO:0000256" key="1">
    <source>
        <dbReference type="ARBA" id="ARBA00004635"/>
    </source>
</evidence>
<feature type="domain" description="Spore germination protein N-terminal" evidence="10">
    <location>
        <begin position="22"/>
        <end position="198"/>
    </location>
</feature>
<evidence type="ECO:0000256" key="4">
    <source>
        <dbReference type="ARBA" id="ARBA00022729"/>
    </source>
</evidence>
<dbReference type="InterPro" id="IPR038501">
    <property type="entry name" value="Spore_GerAC_C_sf"/>
</dbReference>
<dbReference type="PANTHER" id="PTHR35789:SF1">
    <property type="entry name" value="SPORE GERMINATION PROTEIN B3"/>
    <property type="match status" value="1"/>
</dbReference>
<comment type="similarity">
    <text evidence="2">Belongs to the GerABKC lipoprotein family.</text>
</comment>
<evidence type="ECO:0000259" key="10">
    <source>
        <dbReference type="Pfam" id="PF25198"/>
    </source>
</evidence>
<evidence type="ECO:0000256" key="8">
    <source>
        <dbReference type="SAM" id="SignalP"/>
    </source>
</evidence>
<dbReference type="GO" id="GO:0016020">
    <property type="term" value="C:membrane"/>
    <property type="evidence" value="ECO:0007669"/>
    <property type="project" value="UniProtKB-SubCell"/>
</dbReference>
<protein>
    <submittedName>
        <fullName evidence="11">Ger(X)C family spore germination protein</fullName>
    </submittedName>
</protein>
<comment type="subcellular location">
    <subcellularLocation>
        <location evidence="1">Membrane</location>
        <topology evidence="1">Lipid-anchor</topology>
    </subcellularLocation>
</comment>
<dbReference type="EMBL" id="JACXIZ010000041">
    <property type="protein sequence ID" value="MBD2847586.1"/>
    <property type="molecule type" value="Genomic_DNA"/>
</dbReference>
<evidence type="ECO:0000256" key="5">
    <source>
        <dbReference type="ARBA" id="ARBA00023136"/>
    </source>
</evidence>
<dbReference type="RefSeq" id="WP_190920694.1">
    <property type="nucleotide sequence ID" value="NZ_JACXIZ010000041.1"/>
</dbReference>
<accession>A0A927BVH1</accession>